<organism evidence="9">
    <name type="scientific">Arundo donax</name>
    <name type="common">Giant reed</name>
    <name type="synonym">Donax arundinaceus</name>
    <dbReference type="NCBI Taxonomy" id="35708"/>
    <lineage>
        <taxon>Eukaryota</taxon>
        <taxon>Viridiplantae</taxon>
        <taxon>Streptophyta</taxon>
        <taxon>Embryophyta</taxon>
        <taxon>Tracheophyta</taxon>
        <taxon>Spermatophyta</taxon>
        <taxon>Magnoliopsida</taxon>
        <taxon>Liliopsida</taxon>
        <taxon>Poales</taxon>
        <taxon>Poaceae</taxon>
        <taxon>PACMAD clade</taxon>
        <taxon>Arundinoideae</taxon>
        <taxon>Arundineae</taxon>
        <taxon>Arundo</taxon>
    </lineage>
</organism>
<reference evidence="9" key="2">
    <citation type="journal article" date="2015" name="Data Brief">
        <title>Shoot transcriptome of the giant reed, Arundo donax.</title>
        <authorList>
            <person name="Barrero R.A."/>
            <person name="Guerrero F.D."/>
            <person name="Moolhuijzen P."/>
            <person name="Goolsby J.A."/>
            <person name="Tidwell J."/>
            <person name="Bellgard S.E."/>
            <person name="Bellgard M.I."/>
        </authorList>
    </citation>
    <scope>NUCLEOTIDE SEQUENCE</scope>
    <source>
        <tissue evidence="9">Shoot tissue taken approximately 20 cm above the soil surface</tissue>
    </source>
</reference>
<dbReference type="InterPro" id="IPR000209">
    <property type="entry name" value="Peptidase_S8/S53_dom"/>
</dbReference>
<dbReference type="Gene3D" id="3.50.30.30">
    <property type="match status" value="1"/>
</dbReference>
<sequence>MLSKNRDKVVLCDASESLGSAISAVQDAKVRAGLFLSNDSFRELSEQFTFPGVILSPQDGPLLLQYIRSNRAPRAAIKFEVTILGTKPAPMVATYSSRGPSGSCPTVLKPDVLAPGSLILASWAENVSVATVGSRSLYNRFNIISGTSMACPHASGVAALLRAVHPEWSPAAVRSAMMTTASAVDNTGASIKDMGRRNRPATPLAMGSGHIDPSRAVDPGLVYEAGPEDYVKLMCAMNYTAQQIRTVAQSSSAAVDCAGASLDLNYPSFIAFFDPNGAGAGERTFTRTLTNVGNAPASYSAKVMALNGLTVTVAPDRLVFGAKNEKQKYTLVIRGKMKNKTDELLQGSLTWVDDAGKYAVRSPIVATTVSSDIL</sequence>
<dbReference type="SUPFAM" id="SSF52743">
    <property type="entry name" value="Subtilisin-like"/>
    <property type="match status" value="1"/>
</dbReference>
<evidence type="ECO:0000259" key="8">
    <source>
        <dbReference type="Pfam" id="PF17766"/>
    </source>
</evidence>
<evidence type="ECO:0000256" key="2">
    <source>
        <dbReference type="ARBA" id="ARBA00022670"/>
    </source>
</evidence>
<evidence type="ECO:0008006" key="10">
    <source>
        <dbReference type="Google" id="ProtNLM"/>
    </source>
</evidence>
<evidence type="ECO:0000313" key="9">
    <source>
        <dbReference type="EMBL" id="JAD62765.1"/>
    </source>
</evidence>
<evidence type="ECO:0000259" key="7">
    <source>
        <dbReference type="Pfam" id="PF00082"/>
    </source>
</evidence>
<keyword evidence="2" id="KW-0645">Protease</keyword>
<dbReference type="Gene3D" id="3.40.50.200">
    <property type="entry name" value="Peptidase S8/S53 domain"/>
    <property type="match status" value="1"/>
</dbReference>
<accession>A0A0A9BNG0</accession>
<reference evidence="9" key="1">
    <citation type="submission" date="2014-09" db="EMBL/GenBank/DDBJ databases">
        <authorList>
            <person name="Magalhaes I.L.F."/>
            <person name="Oliveira U."/>
            <person name="Santos F.R."/>
            <person name="Vidigal T.H.D.A."/>
            <person name="Brescovit A.D."/>
            <person name="Santos A.J."/>
        </authorList>
    </citation>
    <scope>NUCLEOTIDE SEQUENCE</scope>
    <source>
        <tissue evidence="9">Shoot tissue taken approximately 20 cm above the soil surface</tissue>
    </source>
</reference>
<name>A0A0A9BNG0_ARUDO</name>
<dbReference type="InterPro" id="IPR036852">
    <property type="entry name" value="Peptidase_S8/S53_dom_sf"/>
</dbReference>
<evidence type="ECO:0000256" key="6">
    <source>
        <dbReference type="PROSITE-ProRule" id="PRU01240"/>
    </source>
</evidence>
<dbReference type="Pfam" id="PF00082">
    <property type="entry name" value="Peptidase_S8"/>
    <property type="match status" value="1"/>
</dbReference>
<dbReference type="InterPro" id="IPR041469">
    <property type="entry name" value="Subtilisin-like_FN3"/>
</dbReference>
<evidence type="ECO:0000256" key="5">
    <source>
        <dbReference type="ARBA" id="ARBA00022825"/>
    </source>
</evidence>
<dbReference type="InterPro" id="IPR045051">
    <property type="entry name" value="SBT"/>
</dbReference>
<dbReference type="InterPro" id="IPR023828">
    <property type="entry name" value="Peptidase_S8_Ser-AS"/>
</dbReference>
<dbReference type="CDD" id="cd02120">
    <property type="entry name" value="PA_subtilisin_like"/>
    <property type="match status" value="1"/>
</dbReference>
<comment type="caution">
    <text evidence="6">Lacks conserved residue(s) required for the propagation of feature annotation.</text>
</comment>
<dbReference type="PROSITE" id="PS00138">
    <property type="entry name" value="SUBTILASE_SER"/>
    <property type="match status" value="1"/>
</dbReference>
<evidence type="ECO:0000256" key="4">
    <source>
        <dbReference type="ARBA" id="ARBA00022801"/>
    </source>
</evidence>
<protein>
    <recommendedName>
        <fullName evidence="10">Subtilisin-like protease fibronectin type-III domain-containing protein</fullName>
    </recommendedName>
</protein>
<dbReference type="Pfam" id="PF17766">
    <property type="entry name" value="fn3_6"/>
    <property type="match status" value="1"/>
</dbReference>
<proteinExistence type="inferred from homology"/>
<feature type="domain" description="Subtilisin-like protease fibronectin type-III" evidence="8">
    <location>
        <begin position="263"/>
        <end position="365"/>
    </location>
</feature>
<evidence type="ECO:0000256" key="1">
    <source>
        <dbReference type="ARBA" id="ARBA00011073"/>
    </source>
</evidence>
<dbReference type="EMBL" id="GBRH01235130">
    <property type="protein sequence ID" value="JAD62765.1"/>
    <property type="molecule type" value="Transcribed_RNA"/>
</dbReference>
<dbReference type="GO" id="GO:0004252">
    <property type="term" value="F:serine-type endopeptidase activity"/>
    <property type="evidence" value="ECO:0007669"/>
    <property type="project" value="InterPro"/>
</dbReference>
<dbReference type="Gene3D" id="2.60.40.2310">
    <property type="match status" value="1"/>
</dbReference>
<dbReference type="GO" id="GO:0006508">
    <property type="term" value="P:proteolysis"/>
    <property type="evidence" value="ECO:0007669"/>
    <property type="project" value="UniProtKB-KW"/>
</dbReference>
<feature type="domain" description="Peptidase S8/S53" evidence="7">
    <location>
        <begin position="81"/>
        <end position="185"/>
    </location>
</feature>
<keyword evidence="4" id="KW-0378">Hydrolase</keyword>
<comment type="similarity">
    <text evidence="1 6">Belongs to the peptidase S8 family.</text>
</comment>
<dbReference type="AlphaFoldDB" id="A0A0A9BNG0"/>
<keyword evidence="5" id="KW-0720">Serine protease</keyword>
<evidence type="ECO:0000256" key="3">
    <source>
        <dbReference type="ARBA" id="ARBA00022729"/>
    </source>
</evidence>
<dbReference type="PROSITE" id="PS51892">
    <property type="entry name" value="SUBTILASE"/>
    <property type="match status" value="1"/>
</dbReference>
<dbReference type="PANTHER" id="PTHR10795">
    <property type="entry name" value="PROPROTEIN CONVERTASE SUBTILISIN/KEXIN"/>
    <property type="match status" value="1"/>
</dbReference>
<keyword evidence="3" id="KW-0732">Signal</keyword>